<reference evidence="2 4" key="1">
    <citation type="submission" date="2017-06" db="EMBL/GenBank/DDBJ databases">
        <title>A platform for efficient transgenesis in Macrostomum lignano, a flatworm model organism for stem cell research.</title>
        <authorList>
            <person name="Berezikov E."/>
        </authorList>
    </citation>
    <scope>NUCLEOTIDE SEQUENCE [LARGE SCALE GENOMIC DNA]</scope>
    <source>
        <strain evidence="2">DV1</strain>
        <tissue evidence="2">Whole organism</tissue>
    </source>
</reference>
<evidence type="ECO:0000313" key="2">
    <source>
        <dbReference type="EMBL" id="PAA69551.1"/>
    </source>
</evidence>
<proteinExistence type="predicted"/>
<dbReference type="EMBL" id="NIVC01000459">
    <property type="protein sequence ID" value="PAA82674.1"/>
    <property type="molecule type" value="Genomic_DNA"/>
</dbReference>
<comment type="caution">
    <text evidence="2">The sequence shown here is derived from an EMBL/GenBank/DDBJ whole genome shotgun (WGS) entry which is preliminary data.</text>
</comment>
<keyword evidence="4" id="KW-1185">Reference proteome</keyword>
<evidence type="ECO:0000313" key="3">
    <source>
        <dbReference type="EMBL" id="PAA82674.1"/>
    </source>
</evidence>
<feature type="transmembrane region" description="Helical" evidence="1">
    <location>
        <begin position="23"/>
        <end position="45"/>
    </location>
</feature>
<organism evidence="2 4">
    <name type="scientific">Macrostomum lignano</name>
    <dbReference type="NCBI Taxonomy" id="282301"/>
    <lineage>
        <taxon>Eukaryota</taxon>
        <taxon>Metazoa</taxon>
        <taxon>Spiralia</taxon>
        <taxon>Lophotrochozoa</taxon>
        <taxon>Platyhelminthes</taxon>
        <taxon>Rhabditophora</taxon>
        <taxon>Macrostomorpha</taxon>
        <taxon>Macrostomida</taxon>
        <taxon>Macrostomidae</taxon>
        <taxon>Macrostomum</taxon>
    </lineage>
</organism>
<name>A0A267F6Z8_9PLAT</name>
<accession>A0A267F6Z8</accession>
<keyword evidence="1" id="KW-0472">Membrane</keyword>
<feature type="transmembrane region" description="Helical" evidence="1">
    <location>
        <begin position="85"/>
        <end position="107"/>
    </location>
</feature>
<dbReference type="AlphaFoldDB" id="A0A267F6Z8"/>
<evidence type="ECO:0000313" key="4">
    <source>
        <dbReference type="Proteomes" id="UP000215902"/>
    </source>
</evidence>
<dbReference type="EMBL" id="NIVC01001313">
    <property type="protein sequence ID" value="PAA69551.1"/>
    <property type="molecule type" value="Genomic_DNA"/>
</dbReference>
<protein>
    <recommendedName>
        <fullName evidence="5">MARVEL domain-containing protein</fullName>
    </recommendedName>
</protein>
<gene>
    <name evidence="2" type="ORF">BOX15_Mlig028222g1</name>
    <name evidence="3" type="ORF">BOX15_Mlig028222g2</name>
</gene>
<keyword evidence="1" id="KW-0812">Transmembrane</keyword>
<feature type="transmembrane region" description="Helical" evidence="1">
    <location>
        <begin position="52"/>
        <end position="73"/>
    </location>
</feature>
<keyword evidence="1" id="KW-1133">Transmembrane helix</keyword>
<evidence type="ECO:0008006" key="5">
    <source>
        <dbReference type="Google" id="ProtNLM"/>
    </source>
</evidence>
<sequence>MSSSDTNQSSGAIYHHVSPTVTLVYRVVSGLALLFALSSILITLIQGGVVSASFFLLTLNLLLSCSLIGQLWWWHRTGDLSEDRIYVVFAAMGILAFQCLTTIIWVFNYQLSQAELIPGTVPPVTVHTALPNSTGFTVTPVTVTVQS</sequence>
<dbReference type="Proteomes" id="UP000215902">
    <property type="component" value="Unassembled WGS sequence"/>
</dbReference>
<evidence type="ECO:0000256" key="1">
    <source>
        <dbReference type="SAM" id="Phobius"/>
    </source>
</evidence>